<feature type="transmembrane region" description="Helical" evidence="5">
    <location>
        <begin position="229"/>
        <end position="252"/>
    </location>
</feature>
<keyword evidence="3 5" id="KW-1133">Transmembrane helix</keyword>
<evidence type="ECO:0000256" key="2">
    <source>
        <dbReference type="ARBA" id="ARBA00022692"/>
    </source>
</evidence>
<evidence type="ECO:0000256" key="5">
    <source>
        <dbReference type="SAM" id="Phobius"/>
    </source>
</evidence>
<feature type="transmembrane region" description="Helical" evidence="5">
    <location>
        <begin position="33"/>
        <end position="57"/>
    </location>
</feature>
<evidence type="ECO:0000256" key="1">
    <source>
        <dbReference type="ARBA" id="ARBA00004141"/>
    </source>
</evidence>
<dbReference type="OrthoDB" id="419734at2759"/>
<feature type="transmembrane region" description="Helical" evidence="5">
    <location>
        <begin position="107"/>
        <end position="128"/>
    </location>
</feature>
<feature type="transmembrane region" description="Helical" evidence="5">
    <location>
        <begin position="286"/>
        <end position="307"/>
    </location>
</feature>
<dbReference type="GO" id="GO:0016020">
    <property type="term" value="C:membrane"/>
    <property type="evidence" value="ECO:0007669"/>
    <property type="project" value="UniProtKB-SubCell"/>
</dbReference>
<comment type="subcellular location">
    <subcellularLocation>
        <location evidence="1">Membrane</location>
        <topology evidence="1">Multi-pass membrane protein</topology>
    </subcellularLocation>
</comment>
<keyword evidence="2 5" id="KW-0812">Transmembrane</keyword>
<dbReference type="InterPro" id="IPR036259">
    <property type="entry name" value="MFS_trans_sf"/>
</dbReference>
<keyword evidence="7" id="KW-1185">Reference proteome</keyword>
<feature type="transmembrane region" description="Helical" evidence="5">
    <location>
        <begin position="319"/>
        <end position="342"/>
    </location>
</feature>
<feature type="transmembrane region" description="Helical" evidence="5">
    <location>
        <begin position="193"/>
        <end position="217"/>
    </location>
</feature>
<dbReference type="AlphaFoldDB" id="A0A7I8VBU5"/>
<evidence type="ECO:0000256" key="3">
    <source>
        <dbReference type="ARBA" id="ARBA00022989"/>
    </source>
</evidence>
<name>A0A7I8VBU5_9ANNE</name>
<sequence>MADDKTTSDESTDGKEETSLIEKKKKTFFDCKYLLEPIIFLVFAAVTTKPAILAQFVSNYYKDIRLEHLNTSHPINVMKVIHGNSFLFGSFSYIADRVPLEERIPRIVVAEVIMILVSSMYSILVGVWIDKTGFLQPCFGMLAIYTFSLIYTFIIPESLVVSPDVTKAKSFFRKEHFRTVYDVFFQSGLRGKILRICSASFFLYFAAFSGKLMPLLLRIQSPPLKWKAVRIGVFSGVSSALYTVSALILLITLGRRLSLISLAIVGMTSCCLSNFVQSFVLYDWVIYLSIFIGSGSLIGFSVMRGYLSILVTNKQQGALFSGASILDTCAELLGGLVLNQIFAHTAFIFPGLTFLIAGVIVLIAIGIAVIARRLEIGHEEEIMIIEYD</sequence>
<feature type="transmembrane region" description="Helical" evidence="5">
    <location>
        <begin position="348"/>
        <end position="371"/>
    </location>
</feature>
<evidence type="ECO:0000313" key="7">
    <source>
        <dbReference type="Proteomes" id="UP000549394"/>
    </source>
</evidence>
<dbReference type="PANTHER" id="PTHR23507">
    <property type="entry name" value="ZGC:174356"/>
    <property type="match status" value="1"/>
</dbReference>
<organism evidence="6 7">
    <name type="scientific">Dimorphilus gyrociliatus</name>
    <dbReference type="NCBI Taxonomy" id="2664684"/>
    <lineage>
        <taxon>Eukaryota</taxon>
        <taxon>Metazoa</taxon>
        <taxon>Spiralia</taxon>
        <taxon>Lophotrochozoa</taxon>
        <taxon>Annelida</taxon>
        <taxon>Polychaeta</taxon>
        <taxon>Polychaeta incertae sedis</taxon>
        <taxon>Dinophilidae</taxon>
        <taxon>Dimorphilus</taxon>
    </lineage>
</organism>
<feature type="transmembrane region" description="Helical" evidence="5">
    <location>
        <begin position="77"/>
        <end position="95"/>
    </location>
</feature>
<dbReference type="SUPFAM" id="SSF103473">
    <property type="entry name" value="MFS general substrate transporter"/>
    <property type="match status" value="1"/>
</dbReference>
<keyword evidence="4 5" id="KW-0472">Membrane</keyword>
<proteinExistence type="predicted"/>
<evidence type="ECO:0000313" key="6">
    <source>
        <dbReference type="EMBL" id="CAD5112810.1"/>
    </source>
</evidence>
<accession>A0A7I8VBU5</accession>
<dbReference type="PANTHER" id="PTHR23507:SF1">
    <property type="entry name" value="FI18259P1-RELATED"/>
    <property type="match status" value="1"/>
</dbReference>
<dbReference type="Gene3D" id="1.20.1250.20">
    <property type="entry name" value="MFS general substrate transporter like domains"/>
    <property type="match status" value="1"/>
</dbReference>
<feature type="transmembrane region" description="Helical" evidence="5">
    <location>
        <begin position="259"/>
        <end position="280"/>
    </location>
</feature>
<dbReference type="Proteomes" id="UP000549394">
    <property type="component" value="Unassembled WGS sequence"/>
</dbReference>
<gene>
    <name evidence="6" type="ORF">DGYR_LOCUS1884</name>
</gene>
<comment type="caution">
    <text evidence="6">The sequence shown here is derived from an EMBL/GenBank/DDBJ whole genome shotgun (WGS) entry which is preliminary data.</text>
</comment>
<dbReference type="EMBL" id="CAJFCJ010000003">
    <property type="protein sequence ID" value="CAD5112810.1"/>
    <property type="molecule type" value="Genomic_DNA"/>
</dbReference>
<feature type="transmembrane region" description="Helical" evidence="5">
    <location>
        <begin position="134"/>
        <end position="154"/>
    </location>
</feature>
<dbReference type="GO" id="GO:0022857">
    <property type="term" value="F:transmembrane transporter activity"/>
    <property type="evidence" value="ECO:0007669"/>
    <property type="project" value="TreeGrafter"/>
</dbReference>
<protein>
    <submittedName>
        <fullName evidence="6">DgyrCDS2022</fullName>
    </submittedName>
</protein>
<evidence type="ECO:0000256" key="4">
    <source>
        <dbReference type="ARBA" id="ARBA00023136"/>
    </source>
</evidence>
<reference evidence="6 7" key="1">
    <citation type="submission" date="2020-08" db="EMBL/GenBank/DDBJ databases">
        <authorList>
            <person name="Hejnol A."/>
        </authorList>
    </citation>
    <scope>NUCLEOTIDE SEQUENCE [LARGE SCALE GENOMIC DNA]</scope>
</reference>